<feature type="compositionally biased region" description="Basic residues" evidence="1">
    <location>
        <begin position="1"/>
        <end position="16"/>
    </location>
</feature>
<accession>A0A4D9CP89</accession>
<comment type="caution">
    <text evidence="3">The sequence shown here is derived from an EMBL/GenBank/DDBJ whole genome shotgun (WGS) entry which is preliminary data.</text>
</comment>
<reference evidence="3 4" key="1">
    <citation type="submission" date="2019-01" db="EMBL/GenBank/DDBJ databases">
        <title>Nuclear Genome Assembly of the Microalgal Biofuel strain Nannochloropsis salina CCMP1776.</title>
        <authorList>
            <person name="Hovde B."/>
        </authorList>
    </citation>
    <scope>NUCLEOTIDE SEQUENCE [LARGE SCALE GENOMIC DNA]</scope>
    <source>
        <strain evidence="3 4">CCMP1776</strain>
    </source>
</reference>
<evidence type="ECO:0000256" key="1">
    <source>
        <dbReference type="SAM" id="MobiDB-lite"/>
    </source>
</evidence>
<dbReference type="Proteomes" id="UP000355283">
    <property type="component" value="Unassembled WGS sequence"/>
</dbReference>
<keyword evidence="4" id="KW-1185">Reference proteome</keyword>
<evidence type="ECO:0000256" key="2">
    <source>
        <dbReference type="SAM" id="Phobius"/>
    </source>
</evidence>
<sequence>MARSNRRSGRTSRNSHRNLLGNTNRTKSAPRKSTFLFGAVALVSIAIVVLTHASELNLGGERQTLGSPAQPPDATTDVPAEFPIVLDETKLGAELLHIPVDKTHGGSTPSAVLFRLQEHVSTLMKRLLRSSDTACKWSWRCWACEPKETCKLKPQWGDLHLGQACRARESEEEEGSARSSRFEDWMRVGSGRIKRVSSRAWQGVDRVRDRVVHHAARGLASILRRVRSRLPATDAECKFDVVTSVGERATVCVPRETCTFQYRFGDVMLDRCCRLKAPGEAPTDPVG</sequence>
<protein>
    <submittedName>
        <fullName evidence="3">Uncharacterized protein</fullName>
    </submittedName>
</protein>
<name>A0A4D9CP89_9STRA</name>
<evidence type="ECO:0000313" key="4">
    <source>
        <dbReference type="Proteomes" id="UP000355283"/>
    </source>
</evidence>
<gene>
    <name evidence="3" type="ORF">NSK_008791</name>
</gene>
<proteinExistence type="predicted"/>
<dbReference type="EMBL" id="SDOX01000192">
    <property type="protein sequence ID" value="TFJ79857.1"/>
    <property type="molecule type" value="Genomic_DNA"/>
</dbReference>
<keyword evidence="2" id="KW-0812">Transmembrane</keyword>
<keyword evidence="2" id="KW-1133">Transmembrane helix</keyword>
<feature type="transmembrane region" description="Helical" evidence="2">
    <location>
        <begin position="35"/>
        <end position="53"/>
    </location>
</feature>
<dbReference type="AlphaFoldDB" id="A0A4D9CP89"/>
<evidence type="ECO:0000313" key="3">
    <source>
        <dbReference type="EMBL" id="TFJ79857.1"/>
    </source>
</evidence>
<organism evidence="3 4">
    <name type="scientific">Nannochloropsis salina CCMP1776</name>
    <dbReference type="NCBI Taxonomy" id="1027361"/>
    <lineage>
        <taxon>Eukaryota</taxon>
        <taxon>Sar</taxon>
        <taxon>Stramenopiles</taxon>
        <taxon>Ochrophyta</taxon>
        <taxon>Eustigmatophyceae</taxon>
        <taxon>Eustigmatales</taxon>
        <taxon>Monodopsidaceae</taxon>
        <taxon>Microchloropsis</taxon>
        <taxon>Microchloropsis salina</taxon>
    </lineage>
</organism>
<keyword evidence="2" id="KW-0472">Membrane</keyword>
<dbReference type="OrthoDB" id="10450228at2759"/>
<feature type="region of interest" description="Disordered" evidence="1">
    <location>
        <begin position="1"/>
        <end position="27"/>
    </location>
</feature>